<dbReference type="InterPro" id="IPR003607">
    <property type="entry name" value="HD/PDEase_dom"/>
</dbReference>
<proteinExistence type="predicted"/>
<dbReference type="InterPro" id="IPR006261">
    <property type="entry name" value="dGTPase"/>
</dbReference>
<dbReference type="GO" id="GO:0006203">
    <property type="term" value="P:dGTP catabolic process"/>
    <property type="evidence" value="ECO:0007669"/>
    <property type="project" value="TreeGrafter"/>
</dbReference>
<dbReference type="NCBIfam" id="TIGR01353">
    <property type="entry name" value="dGTP_triPase"/>
    <property type="match status" value="1"/>
</dbReference>
<dbReference type="PROSITE" id="PS51831">
    <property type="entry name" value="HD"/>
    <property type="match status" value="1"/>
</dbReference>
<dbReference type="InterPro" id="IPR026875">
    <property type="entry name" value="PHydrolase_assoc_dom"/>
</dbReference>
<feature type="domain" description="HD" evidence="2">
    <location>
        <begin position="78"/>
        <end position="226"/>
    </location>
</feature>
<dbReference type="CDD" id="cd00077">
    <property type="entry name" value="HDc"/>
    <property type="match status" value="1"/>
</dbReference>
<dbReference type="InterPro" id="IPR050135">
    <property type="entry name" value="dGTPase-like"/>
</dbReference>
<dbReference type="SMART" id="SM00471">
    <property type="entry name" value="HDc"/>
    <property type="match status" value="1"/>
</dbReference>
<sequence>MSEMKPLFELSEEIERKYRSKLNSEFMDERFHEEKNRKRQDGQFQRDYSRIMYASSFRRLQGKMQLLGIRPDQFFRNRLTHSLEVAQIARSIACISRYTMSETYVVEAGSLAHDIGNPPFGHSGERTLNKIFEDIGGFEGNAQTLRILTSLERKRADFPGLNLTYRTLLSVVKYFNKRKDENGIAHEKFLYDDDYDFLKKFVDEHELKVRTYDVQIVDVADEIAYAAHDLEDGLRQKCFTIDEILHEYFSEYGDTDSFKELKRIVEQSQTNSGYGKRGLDSSEYSKLFRQELSSGIINALINDLGICEITDEYKNKTGTVNDKEIDFMHYKEMADGLKKITFRCINHNDAVYTYERKGDKIIEGLVDIYEKDKKLLPPEYRADNIIEQYKYEKDIGQLQTRLICDYVSGMMDSYAINRYEELTGIPFDKIVI</sequence>
<dbReference type="GO" id="GO:0008832">
    <property type="term" value="F:dGTPase activity"/>
    <property type="evidence" value="ECO:0007669"/>
    <property type="project" value="TreeGrafter"/>
</dbReference>
<accession>A0A8S5P8T5</accession>
<dbReference type="Pfam" id="PF01966">
    <property type="entry name" value="HD"/>
    <property type="match status" value="1"/>
</dbReference>
<evidence type="ECO:0000259" key="2">
    <source>
        <dbReference type="PROSITE" id="PS51831"/>
    </source>
</evidence>
<evidence type="ECO:0000313" key="3">
    <source>
        <dbReference type="EMBL" id="DAE03599.1"/>
    </source>
</evidence>
<protein>
    <submittedName>
        <fullName evidence="3">dGTP triphosphohydrolase</fullName>
    </submittedName>
</protein>
<reference evidence="3" key="1">
    <citation type="journal article" date="2021" name="Proc. Natl. Acad. Sci. U.S.A.">
        <title>A Catalog of Tens of Thousands of Viruses from Human Metagenomes Reveals Hidden Associations with Chronic Diseases.</title>
        <authorList>
            <person name="Tisza M.J."/>
            <person name="Buck C.B."/>
        </authorList>
    </citation>
    <scope>NUCLEOTIDE SEQUENCE</scope>
    <source>
        <strain evidence="3">Ctsfh5</strain>
    </source>
</reference>
<dbReference type="InterPro" id="IPR006674">
    <property type="entry name" value="HD_domain"/>
</dbReference>
<dbReference type="SUPFAM" id="SSF109604">
    <property type="entry name" value="HD-domain/PDEase-like"/>
    <property type="match status" value="1"/>
</dbReference>
<dbReference type="Pfam" id="PF13286">
    <property type="entry name" value="HD_assoc"/>
    <property type="match status" value="1"/>
</dbReference>
<name>A0A8S5P8T5_9CAUD</name>
<dbReference type="PANTHER" id="PTHR11373:SF40">
    <property type="entry name" value="DEOXYGUANOSINETRIPHOSPHATE TRIPHOSPHOHYDROLASE-LIKE PROTEIN 2"/>
    <property type="match status" value="1"/>
</dbReference>
<keyword evidence="1" id="KW-0378">Hydrolase</keyword>
<dbReference type="PANTHER" id="PTHR11373">
    <property type="entry name" value="DEOXYNUCLEOSIDE TRIPHOSPHATE TRIPHOSPHOHYDROLASE"/>
    <property type="match status" value="1"/>
</dbReference>
<evidence type="ECO:0000256" key="1">
    <source>
        <dbReference type="ARBA" id="ARBA00022801"/>
    </source>
</evidence>
<dbReference type="Gene3D" id="1.10.3210.10">
    <property type="entry name" value="Hypothetical protein af1432"/>
    <property type="match status" value="1"/>
</dbReference>
<dbReference type="EMBL" id="BK015369">
    <property type="protein sequence ID" value="DAE03599.1"/>
    <property type="molecule type" value="Genomic_DNA"/>
</dbReference>
<organism evidence="3">
    <name type="scientific">Siphoviridae sp. ctsfh5</name>
    <dbReference type="NCBI Taxonomy" id="2825697"/>
    <lineage>
        <taxon>Viruses</taxon>
        <taxon>Duplodnaviria</taxon>
        <taxon>Heunggongvirae</taxon>
        <taxon>Uroviricota</taxon>
        <taxon>Caudoviricetes</taxon>
    </lineage>
</organism>